<comment type="caution">
    <text evidence="2">The sequence shown here is derived from an EMBL/GenBank/DDBJ whole genome shotgun (WGS) entry which is preliminary data.</text>
</comment>
<accession>A0A5B7I7U5</accession>
<dbReference type="AlphaFoldDB" id="A0A5B7I7U5"/>
<protein>
    <submittedName>
        <fullName evidence="2">Uncharacterized protein</fullName>
    </submittedName>
</protein>
<gene>
    <name evidence="2" type="ORF">E2C01_072687</name>
</gene>
<dbReference type="Proteomes" id="UP000324222">
    <property type="component" value="Unassembled WGS sequence"/>
</dbReference>
<sequence length="186" mass="19324">MWEVVTGAGCGLGRLRGSWLVGGDSSVVGGRLCGACLGCSGDILRVTSTAFSLSCTIDQPPLTTPTCVRSSALNLTRYPSVLSPDTSMGMFSFSPRRKASRASSTIPHTSLPSSLPSSASFGSSTKGAASFIGDISTRHPQIACPITPPERSVIEALTWDSPEAHLDSSPTAPRPPLPPPRPSISR</sequence>
<evidence type="ECO:0000313" key="2">
    <source>
        <dbReference type="EMBL" id="MPC78205.1"/>
    </source>
</evidence>
<feature type="compositionally biased region" description="Pro residues" evidence="1">
    <location>
        <begin position="172"/>
        <end position="186"/>
    </location>
</feature>
<keyword evidence="3" id="KW-1185">Reference proteome</keyword>
<reference evidence="2 3" key="1">
    <citation type="submission" date="2019-05" db="EMBL/GenBank/DDBJ databases">
        <title>Another draft genome of Portunus trituberculatus and its Hox gene families provides insights of decapod evolution.</title>
        <authorList>
            <person name="Jeong J.-H."/>
            <person name="Song I."/>
            <person name="Kim S."/>
            <person name="Choi T."/>
            <person name="Kim D."/>
            <person name="Ryu S."/>
            <person name="Kim W."/>
        </authorList>
    </citation>
    <scope>NUCLEOTIDE SEQUENCE [LARGE SCALE GENOMIC DNA]</scope>
    <source>
        <tissue evidence="2">Muscle</tissue>
    </source>
</reference>
<evidence type="ECO:0000313" key="3">
    <source>
        <dbReference type="Proteomes" id="UP000324222"/>
    </source>
</evidence>
<proteinExistence type="predicted"/>
<organism evidence="2 3">
    <name type="scientific">Portunus trituberculatus</name>
    <name type="common">Swimming crab</name>
    <name type="synonym">Neptunus trituberculatus</name>
    <dbReference type="NCBI Taxonomy" id="210409"/>
    <lineage>
        <taxon>Eukaryota</taxon>
        <taxon>Metazoa</taxon>
        <taxon>Ecdysozoa</taxon>
        <taxon>Arthropoda</taxon>
        <taxon>Crustacea</taxon>
        <taxon>Multicrustacea</taxon>
        <taxon>Malacostraca</taxon>
        <taxon>Eumalacostraca</taxon>
        <taxon>Eucarida</taxon>
        <taxon>Decapoda</taxon>
        <taxon>Pleocyemata</taxon>
        <taxon>Brachyura</taxon>
        <taxon>Eubrachyura</taxon>
        <taxon>Portunoidea</taxon>
        <taxon>Portunidae</taxon>
        <taxon>Portuninae</taxon>
        <taxon>Portunus</taxon>
    </lineage>
</organism>
<name>A0A5B7I7U5_PORTR</name>
<feature type="region of interest" description="Disordered" evidence="1">
    <location>
        <begin position="157"/>
        <end position="186"/>
    </location>
</feature>
<dbReference type="EMBL" id="VSRR010047850">
    <property type="protein sequence ID" value="MPC78205.1"/>
    <property type="molecule type" value="Genomic_DNA"/>
</dbReference>
<evidence type="ECO:0000256" key="1">
    <source>
        <dbReference type="SAM" id="MobiDB-lite"/>
    </source>
</evidence>